<dbReference type="Gene3D" id="3.30.160.390">
    <property type="entry name" value="Integrase, DNA-binding domain"/>
    <property type="match status" value="1"/>
</dbReference>
<dbReference type="Pfam" id="PF13356">
    <property type="entry name" value="Arm-DNA-bind_3"/>
    <property type="match status" value="1"/>
</dbReference>
<dbReference type="InterPro" id="IPR011010">
    <property type="entry name" value="DNA_brk_join_enz"/>
</dbReference>
<keyword evidence="5" id="KW-0175">Coiled coil</keyword>
<keyword evidence="4" id="KW-0233">DNA recombination</keyword>
<evidence type="ECO:0000256" key="4">
    <source>
        <dbReference type="ARBA" id="ARBA00023172"/>
    </source>
</evidence>
<feature type="coiled-coil region" evidence="5">
    <location>
        <begin position="124"/>
        <end position="154"/>
    </location>
</feature>
<dbReference type="EMBL" id="WOEY01000029">
    <property type="protein sequence ID" value="NPT41257.1"/>
    <property type="molecule type" value="Genomic_DNA"/>
</dbReference>
<comment type="caution">
    <text evidence="7">The sequence shown here is derived from an EMBL/GenBank/DDBJ whole genome shotgun (WGS) entry which is preliminary data.</text>
</comment>
<evidence type="ECO:0000256" key="5">
    <source>
        <dbReference type="SAM" id="Coils"/>
    </source>
</evidence>
<organism evidence="7 8">
    <name type="scientific">Paraburkholderia solitsugae</name>
    <dbReference type="NCBI Taxonomy" id="2675748"/>
    <lineage>
        <taxon>Bacteria</taxon>
        <taxon>Pseudomonadati</taxon>
        <taxon>Pseudomonadota</taxon>
        <taxon>Betaproteobacteria</taxon>
        <taxon>Burkholderiales</taxon>
        <taxon>Burkholderiaceae</taxon>
        <taxon>Paraburkholderia</taxon>
    </lineage>
</organism>
<evidence type="ECO:0000259" key="6">
    <source>
        <dbReference type="PROSITE" id="PS51898"/>
    </source>
</evidence>
<gene>
    <name evidence="7" type="ORF">GNZ12_07985</name>
</gene>
<dbReference type="InterPro" id="IPR010998">
    <property type="entry name" value="Integrase_recombinase_N"/>
</dbReference>
<dbReference type="InterPro" id="IPR013762">
    <property type="entry name" value="Integrase-like_cat_sf"/>
</dbReference>
<dbReference type="InterPro" id="IPR002104">
    <property type="entry name" value="Integrase_catalytic"/>
</dbReference>
<dbReference type="Gene3D" id="1.10.150.130">
    <property type="match status" value="1"/>
</dbReference>
<feature type="domain" description="Tyr recombinase" evidence="6">
    <location>
        <begin position="256"/>
        <end position="450"/>
    </location>
</feature>
<dbReference type="PANTHER" id="PTHR30629">
    <property type="entry name" value="PROPHAGE INTEGRASE"/>
    <property type="match status" value="1"/>
</dbReference>
<evidence type="ECO:0000256" key="1">
    <source>
        <dbReference type="ARBA" id="ARBA00008857"/>
    </source>
</evidence>
<sequence>MSVPVFRYLENLLGTLLGTFCGGRKQGEIMPVLTVKGLQALKAENAGDRLPDGEGLYGLVRIRAEDRVSVLFRWRFRHGGKLHDFNAGTWPGVALTQIRKNRDEAEQILSTGVNPNDHVKKRRLAAHAEVIRQAEEAKAKLAQAAAEADALRTVQDAFDTWKTSELSSRKDSGAELERAWKKDVLPSIGVKPLRDVTAGDVLAITDAIKLRGAARLARRTFGEVRQFIAWAARRDLIAIDCTAKVKKSKEFQKDTERSRVLSEAEIKALAAALPAANLQDATRRAIMLMLSTLCRVGELSRAEWTNVDLEARRWRIPADHSKNSKEHIVLLSDFAVQQFEALKTISGARRWCYPSPNEEQHIDTKSIGKQIKDRQRATPLKNRSSAVNSLRMAGGLWTPHDLRRSGATLMGELGIAGDVIEKCLNHTEENGLKKIYQRQKLEPEQAAAWQVLGQRLALLVSPDTNVIVAKFGKSA</sequence>
<dbReference type="PROSITE" id="PS51898">
    <property type="entry name" value="TYR_RECOMBINASE"/>
    <property type="match status" value="1"/>
</dbReference>
<dbReference type="Pfam" id="PF22022">
    <property type="entry name" value="Phage_int_M"/>
    <property type="match status" value="1"/>
</dbReference>
<keyword evidence="8" id="KW-1185">Reference proteome</keyword>
<keyword evidence="2" id="KW-0229">DNA integration</keyword>
<reference evidence="7 8" key="1">
    <citation type="submission" date="2019-11" db="EMBL/GenBank/DDBJ databases">
        <title>Metabolism of dissolved organic matter in forest soils.</title>
        <authorList>
            <person name="Cyle K.T."/>
            <person name="Wilhelm R.C."/>
            <person name="Martinez C.E."/>
        </authorList>
    </citation>
    <scope>NUCLEOTIDE SEQUENCE [LARGE SCALE GENOMIC DNA]</scope>
    <source>
        <strain evidence="7 8">1N</strain>
    </source>
</reference>
<dbReference type="Proteomes" id="UP000652198">
    <property type="component" value="Unassembled WGS sequence"/>
</dbReference>
<evidence type="ECO:0000313" key="7">
    <source>
        <dbReference type="EMBL" id="NPT41257.1"/>
    </source>
</evidence>
<dbReference type="SUPFAM" id="SSF56349">
    <property type="entry name" value="DNA breaking-rejoining enzymes"/>
    <property type="match status" value="1"/>
</dbReference>
<dbReference type="InterPro" id="IPR053876">
    <property type="entry name" value="Phage_int_M"/>
</dbReference>
<dbReference type="InterPro" id="IPR050808">
    <property type="entry name" value="Phage_Integrase"/>
</dbReference>
<evidence type="ECO:0000256" key="3">
    <source>
        <dbReference type="ARBA" id="ARBA00023125"/>
    </source>
</evidence>
<dbReference type="Pfam" id="PF00589">
    <property type="entry name" value="Phage_integrase"/>
    <property type="match status" value="1"/>
</dbReference>
<name>A0ABX2BK23_9BURK</name>
<accession>A0ABX2BK23</accession>
<dbReference type="RefSeq" id="WP_172309821.1">
    <property type="nucleotide sequence ID" value="NZ_WOEY01000029.1"/>
</dbReference>
<evidence type="ECO:0000256" key="2">
    <source>
        <dbReference type="ARBA" id="ARBA00022908"/>
    </source>
</evidence>
<dbReference type="InterPro" id="IPR038488">
    <property type="entry name" value="Integrase_DNA-bd_sf"/>
</dbReference>
<dbReference type="CDD" id="cd00801">
    <property type="entry name" value="INT_P4_C"/>
    <property type="match status" value="1"/>
</dbReference>
<comment type="similarity">
    <text evidence="1">Belongs to the 'phage' integrase family.</text>
</comment>
<proteinExistence type="inferred from homology"/>
<protein>
    <submittedName>
        <fullName evidence="7">Tyrosine-type recombinase/integrase</fullName>
    </submittedName>
</protein>
<evidence type="ECO:0000313" key="8">
    <source>
        <dbReference type="Proteomes" id="UP000652198"/>
    </source>
</evidence>
<dbReference type="InterPro" id="IPR025166">
    <property type="entry name" value="Integrase_DNA_bind_dom"/>
</dbReference>
<dbReference type="PANTHER" id="PTHR30629:SF2">
    <property type="entry name" value="PROPHAGE INTEGRASE INTS-RELATED"/>
    <property type="match status" value="1"/>
</dbReference>
<dbReference type="Gene3D" id="1.10.443.10">
    <property type="entry name" value="Intergrase catalytic core"/>
    <property type="match status" value="1"/>
</dbReference>
<keyword evidence="3" id="KW-0238">DNA-binding</keyword>